<gene>
    <name evidence="6" type="ORF">JCM21531_4356</name>
</gene>
<reference evidence="6" key="1">
    <citation type="journal article" date="2014" name="Genome Announc.">
        <title>Draft Genome Sequence of Clostridium straminisolvens Strain JCM 21531T, Isolated from a Cellulose-Degrading Bacterial Community.</title>
        <authorList>
            <person name="Yuki M."/>
            <person name="Oshima K."/>
            <person name="Suda W."/>
            <person name="Sakamoto M."/>
            <person name="Kitamura K."/>
            <person name="Iida T."/>
            <person name="Hattori M."/>
            <person name="Ohkuma M."/>
        </authorList>
    </citation>
    <scope>NUCLEOTIDE SEQUENCE [LARGE SCALE GENOMIC DNA]</scope>
    <source>
        <strain evidence="6">JCM 21531</strain>
    </source>
</reference>
<dbReference type="EMBL" id="BAVR01000087">
    <property type="protein sequence ID" value="GAE90721.1"/>
    <property type="molecule type" value="Genomic_DNA"/>
</dbReference>
<protein>
    <submittedName>
        <fullName evidence="6">Endoglucanase</fullName>
    </submittedName>
</protein>
<dbReference type="InterPro" id="IPR001701">
    <property type="entry name" value="Glyco_hydro_9"/>
</dbReference>
<name>W4VBZ7_9FIRM</name>
<accession>W4VBZ7</accession>
<dbReference type="GO" id="GO:0000272">
    <property type="term" value="P:polysaccharide catabolic process"/>
    <property type="evidence" value="ECO:0007669"/>
    <property type="project" value="UniProtKB-KW"/>
</dbReference>
<feature type="domain" description="Glycoside hydrolase family 9" evidence="5">
    <location>
        <begin position="1"/>
        <end position="140"/>
    </location>
</feature>
<dbReference type="SUPFAM" id="SSF48208">
    <property type="entry name" value="Six-hairpin glycosidases"/>
    <property type="match status" value="1"/>
</dbReference>
<dbReference type="Pfam" id="PF00759">
    <property type="entry name" value="Glyco_hydro_9"/>
    <property type="match status" value="1"/>
</dbReference>
<evidence type="ECO:0000256" key="2">
    <source>
        <dbReference type="ARBA" id="ARBA00023277"/>
    </source>
</evidence>
<organism evidence="6 7">
    <name type="scientific">Acetivibrio straminisolvens JCM 21531</name>
    <dbReference type="NCBI Taxonomy" id="1294263"/>
    <lineage>
        <taxon>Bacteria</taxon>
        <taxon>Bacillati</taxon>
        <taxon>Bacillota</taxon>
        <taxon>Clostridia</taxon>
        <taxon>Eubacteriales</taxon>
        <taxon>Oscillospiraceae</taxon>
        <taxon>Acetivibrio</taxon>
    </lineage>
</organism>
<evidence type="ECO:0000256" key="1">
    <source>
        <dbReference type="ARBA" id="ARBA00022801"/>
    </source>
</evidence>
<dbReference type="InterPro" id="IPR012341">
    <property type="entry name" value="6hp_glycosidase-like_sf"/>
</dbReference>
<sequence length="191" mass="21472">MKFNLPMAYSVTMLAWSVYESREAYEQSGQLPYILDNIKWATDYFIKCHPSPNVYYYQVGDGALDHSWWGPAEVMQMPRPSFKVDLSNPGSTVVAETAAAMAASSIIFKPTDPGYASTLLKHAKELFDFADTTRSDKGYKAAEDTTHPTAVFMTNSLGQVYGCIWQQAMMLIFRKQNLTNLIGKGKEVQRL</sequence>
<keyword evidence="4" id="KW-0624">Polysaccharide degradation</keyword>
<evidence type="ECO:0000256" key="4">
    <source>
        <dbReference type="ARBA" id="ARBA00023326"/>
    </source>
</evidence>
<keyword evidence="3" id="KW-0326">Glycosidase</keyword>
<proteinExistence type="predicted"/>
<dbReference type="InterPro" id="IPR008928">
    <property type="entry name" value="6-hairpin_glycosidase_sf"/>
</dbReference>
<dbReference type="Proteomes" id="UP000019109">
    <property type="component" value="Unassembled WGS sequence"/>
</dbReference>
<dbReference type="PANTHER" id="PTHR22298">
    <property type="entry name" value="ENDO-1,4-BETA-GLUCANASE"/>
    <property type="match status" value="1"/>
</dbReference>
<keyword evidence="2" id="KW-0119">Carbohydrate metabolism</keyword>
<dbReference type="Gene3D" id="1.50.10.10">
    <property type="match status" value="1"/>
</dbReference>
<keyword evidence="7" id="KW-1185">Reference proteome</keyword>
<evidence type="ECO:0000313" key="6">
    <source>
        <dbReference type="EMBL" id="GAE90721.1"/>
    </source>
</evidence>
<dbReference type="AlphaFoldDB" id="W4VBZ7"/>
<evidence type="ECO:0000256" key="3">
    <source>
        <dbReference type="ARBA" id="ARBA00023295"/>
    </source>
</evidence>
<dbReference type="STRING" id="1294263.JCM21531_4356"/>
<keyword evidence="1" id="KW-0378">Hydrolase</keyword>
<evidence type="ECO:0000259" key="5">
    <source>
        <dbReference type="Pfam" id="PF00759"/>
    </source>
</evidence>
<dbReference type="GO" id="GO:0004553">
    <property type="term" value="F:hydrolase activity, hydrolyzing O-glycosyl compounds"/>
    <property type="evidence" value="ECO:0007669"/>
    <property type="project" value="InterPro"/>
</dbReference>
<comment type="caution">
    <text evidence="6">The sequence shown here is derived from an EMBL/GenBank/DDBJ whole genome shotgun (WGS) entry which is preliminary data.</text>
</comment>
<evidence type="ECO:0000313" key="7">
    <source>
        <dbReference type="Proteomes" id="UP000019109"/>
    </source>
</evidence>